<evidence type="ECO:0000256" key="1">
    <source>
        <dbReference type="ARBA" id="ARBA00001947"/>
    </source>
</evidence>
<feature type="active site" evidence="5">
    <location>
        <position position="83"/>
    </location>
</feature>
<dbReference type="InterPro" id="IPR017150">
    <property type="entry name" value="Pept_M20_glutamate_carboxypep"/>
</dbReference>
<comment type="cofactor">
    <cofactor evidence="1">
        <name>Zn(2+)</name>
        <dbReference type="ChEBI" id="CHEBI:29105"/>
    </cofactor>
</comment>
<evidence type="ECO:0000259" key="6">
    <source>
        <dbReference type="Pfam" id="PF07687"/>
    </source>
</evidence>
<dbReference type="Gene3D" id="3.40.630.10">
    <property type="entry name" value="Zn peptidases"/>
    <property type="match status" value="1"/>
</dbReference>
<keyword evidence="3" id="KW-0378">Hydrolase</keyword>
<feature type="active site" description="Proton acceptor" evidence="5">
    <location>
        <position position="145"/>
    </location>
</feature>
<sequence length="378" mass="40767">MSIHTYIEDNMTTFLKLLEEAVNMDSPSRDKVLGDRMAGWFALQFQRLTGGAAELIPNLLYGDQVRCTLGSGDRQVLIIGHYDTVWLKGEAARRPFTIQDGKAYGPGVYDMKAGVLQAMFAMRALVQLDRLPKDTKIVLLLNSDEEIGSPTSRALVEEEASKSIASFVLEPPTEPIGALKTWRKGSAHFTVQVHGVSAHAGVDHQKGISAIEEMSRQIQYLHSLTDYDLGTTINVGTVSGGIGSNVVADYAEAQVDVRIVSMEEAKRIERVIRELRPTLAGTSVHVTGGIRRPPMERTEETGALFELAKTIGQNELGLALEEAGTGGVSDGNFAAACGSPTLDGLGSKGGLAHSLDEWIELGEIAVRAALLARLIEEV</sequence>
<dbReference type="Pfam" id="PF07687">
    <property type="entry name" value="M20_dimer"/>
    <property type="match status" value="1"/>
</dbReference>
<protein>
    <submittedName>
        <fullName evidence="7">Glutamate carboxypeptidase</fullName>
    </submittedName>
</protein>
<dbReference type="SUPFAM" id="SSF53187">
    <property type="entry name" value="Zn-dependent exopeptidases"/>
    <property type="match status" value="1"/>
</dbReference>
<dbReference type="AlphaFoldDB" id="A0A1I3RCW3"/>
<dbReference type="PANTHER" id="PTHR43808:SF9">
    <property type="entry name" value="BLL0789 PROTEIN"/>
    <property type="match status" value="1"/>
</dbReference>
<dbReference type="Gene3D" id="3.30.70.360">
    <property type="match status" value="1"/>
</dbReference>
<name>A0A1I3RCW3_9BACL</name>
<dbReference type="STRING" id="1884381.SAMN05518846_103374"/>
<dbReference type="InterPro" id="IPR011650">
    <property type="entry name" value="Peptidase_M20_dimer"/>
</dbReference>
<evidence type="ECO:0000313" key="7">
    <source>
        <dbReference type="EMBL" id="SFJ44108.1"/>
    </source>
</evidence>
<dbReference type="SUPFAM" id="SSF55031">
    <property type="entry name" value="Bacterial exopeptidase dimerisation domain"/>
    <property type="match status" value="1"/>
</dbReference>
<proteinExistence type="predicted"/>
<dbReference type="InterPro" id="IPR036264">
    <property type="entry name" value="Bact_exopeptidase_dim_dom"/>
</dbReference>
<evidence type="ECO:0000256" key="5">
    <source>
        <dbReference type="PIRSR" id="PIRSR037238-1"/>
    </source>
</evidence>
<keyword evidence="8" id="KW-1185">Reference proteome</keyword>
<dbReference type="GO" id="GO:0004180">
    <property type="term" value="F:carboxypeptidase activity"/>
    <property type="evidence" value="ECO:0007669"/>
    <property type="project" value="UniProtKB-KW"/>
</dbReference>
<evidence type="ECO:0000313" key="8">
    <source>
        <dbReference type="Proteomes" id="UP000198915"/>
    </source>
</evidence>
<dbReference type="Proteomes" id="UP000198915">
    <property type="component" value="Unassembled WGS sequence"/>
</dbReference>
<keyword evidence="7" id="KW-0121">Carboxypeptidase</keyword>
<dbReference type="InterPro" id="IPR002933">
    <property type="entry name" value="Peptidase_M20"/>
</dbReference>
<dbReference type="RefSeq" id="WP_092267392.1">
    <property type="nucleotide sequence ID" value="NZ_FORT01000003.1"/>
</dbReference>
<evidence type="ECO:0000256" key="3">
    <source>
        <dbReference type="ARBA" id="ARBA00022801"/>
    </source>
</evidence>
<dbReference type="PANTHER" id="PTHR43808">
    <property type="entry name" value="ACETYLORNITHINE DEACETYLASE"/>
    <property type="match status" value="1"/>
</dbReference>
<keyword evidence="4" id="KW-0862">Zinc</keyword>
<dbReference type="PIRSF" id="PIRSF037238">
    <property type="entry name" value="Carboxypeptidase_G2"/>
    <property type="match status" value="1"/>
</dbReference>
<dbReference type="PROSITE" id="PS00758">
    <property type="entry name" value="ARGE_DAPE_CPG2_1"/>
    <property type="match status" value="1"/>
</dbReference>
<keyword evidence="2" id="KW-0479">Metal-binding</keyword>
<dbReference type="InterPro" id="IPR001261">
    <property type="entry name" value="ArgE/DapE_CS"/>
</dbReference>
<dbReference type="GO" id="GO:0046872">
    <property type="term" value="F:metal ion binding"/>
    <property type="evidence" value="ECO:0007669"/>
    <property type="project" value="UniProtKB-KW"/>
</dbReference>
<reference evidence="8" key="1">
    <citation type="submission" date="2016-10" db="EMBL/GenBank/DDBJ databases">
        <authorList>
            <person name="Varghese N."/>
            <person name="Submissions S."/>
        </authorList>
    </citation>
    <scope>NUCLEOTIDE SEQUENCE [LARGE SCALE GENOMIC DNA]</scope>
    <source>
        <strain evidence="8">OK042</strain>
    </source>
</reference>
<dbReference type="Pfam" id="PF01546">
    <property type="entry name" value="Peptidase_M20"/>
    <property type="match status" value="1"/>
</dbReference>
<gene>
    <name evidence="7" type="ORF">SAMN05518846_103374</name>
</gene>
<evidence type="ECO:0000256" key="4">
    <source>
        <dbReference type="ARBA" id="ARBA00022833"/>
    </source>
</evidence>
<organism evidence="7 8">
    <name type="scientific">Brevibacillus centrosporus</name>
    <dbReference type="NCBI Taxonomy" id="54910"/>
    <lineage>
        <taxon>Bacteria</taxon>
        <taxon>Bacillati</taxon>
        <taxon>Bacillota</taxon>
        <taxon>Bacilli</taxon>
        <taxon>Bacillales</taxon>
        <taxon>Paenibacillaceae</taxon>
        <taxon>Brevibacillus</taxon>
    </lineage>
</organism>
<accession>A0A1I3RCW3</accession>
<dbReference type="InterPro" id="IPR050072">
    <property type="entry name" value="Peptidase_M20A"/>
</dbReference>
<keyword evidence="7" id="KW-0645">Protease</keyword>
<feature type="domain" description="Peptidase M20 dimerisation" evidence="6">
    <location>
        <begin position="183"/>
        <end position="275"/>
    </location>
</feature>
<dbReference type="CDD" id="cd03885">
    <property type="entry name" value="M20_CPDG2"/>
    <property type="match status" value="1"/>
</dbReference>
<evidence type="ECO:0000256" key="2">
    <source>
        <dbReference type="ARBA" id="ARBA00022723"/>
    </source>
</evidence>
<dbReference type="EMBL" id="FORT01000003">
    <property type="protein sequence ID" value="SFJ44108.1"/>
    <property type="molecule type" value="Genomic_DNA"/>
</dbReference>